<dbReference type="RefSeq" id="WP_055263244.1">
    <property type="nucleotide sequence ID" value="NZ_CYXV01000010.1"/>
</dbReference>
<proteinExistence type="predicted"/>
<dbReference type="Proteomes" id="UP000095495">
    <property type="component" value="Unassembled WGS sequence"/>
</dbReference>
<evidence type="ECO:0000313" key="2">
    <source>
        <dbReference type="Proteomes" id="UP000095495"/>
    </source>
</evidence>
<sequence>MLYTEYGEIENNNFVLDTTSVEVDKDKKEIYSDSSEKVLLKKMFLGLGGGGIKKNKEIAYELWF</sequence>
<name>A0A173TU60_9FIRM</name>
<accession>A0A173TU60</accession>
<dbReference type="EMBL" id="CYXV01000010">
    <property type="protein sequence ID" value="CUN05395.1"/>
    <property type="molecule type" value="Genomic_DNA"/>
</dbReference>
<organism evidence="1 2">
    <name type="scientific">Roseburia faecis</name>
    <dbReference type="NCBI Taxonomy" id="301302"/>
    <lineage>
        <taxon>Bacteria</taxon>
        <taxon>Bacillati</taxon>
        <taxon>Bacillota</taxon>
        <taxon>Clostridia</taxon>
        <taxon>Lachnospirales</taxon>
        <taxon>Lachnospiraceae</taxon>
        <taxon>Roseburia</taxon>
    </lineage>
</organism>
<reference evidence="1 2" key="1">
    <citation type="submission" date="2015-09" db="EMBL/GenBank/DDBJ databases">
        <authorList>
            <consortium name="Pathogen Informatics"/>
        </authorList>
    </citation>
    <scope>NUCLEOTIDE SEQUENCE [LARGE SCALE GENOMIC DNA]</scope>
    <source>
        <strain evidence="1 2">2789STDY5608863</strain>
    </source>
</reference>
<evidence type="ECO:0000313" key="1">
    <source>
        <dbReference type="EMBL" id="CUN05395.1"/>
    </source>
</evidence>
<protein>
    <submittedName>
        <fullName evidence="1">Uncharacterized protein</fullName>
    </submittedName>
</protein>
<dbReference type="AlphaFoldDB" id="A0A173TU60"/>
<gene>
    <name evidence="1" type="ORF">ERS852420_02403</name>
</gene>